<sequence length="276" mass="29951">MASTTTKARIVESNSPPPFDNSVGADALLFSGKHNIKALRLEVPELGKEFSDTQFIGTGAVFASVRSHILMTETSQIRRASFTIETATNSKVVSRSTTRSKKFRMIPSRGSKPSRSNSLTIRLQRARRAWMAIHSTGPGAIWIPSLLPQCSRNSGTHRRSSSPPGIFLRRRPSRSRTTSWTASITGTECAGGSCIGRRPILHSGYRPATTVTGLSSTRTTGMPEISQLMCLLKLTRPTSASRLAKPRSFLWPGLSDLELNGEGALGLTSPQRCLPS</sequence>
<dbReference type="EMBL" id="JARKIE010000465">
    <property type="protein sequence ID" value="KAJ7635900.1"/>
    <property type="molecule type" value="Genomic_DNA"/>
</dbReference>
<keyword evidence="3" id="KW-1185">Reference proteome</keyword>
<proteinExistence type="predicted"/>
<organism evidence="2 3">
    <name type="scientific">Mycena rosella</name>
    <name type="common">Pink bonnet</name>
    <name type="synonym">Agaricus rosellus</name>
    <dbReference type="NCBI Taxonomy" id="1033263"/>
    <lineage>
        <taxon>Eukaryota</taxon>
        <taxon>Fungi</taxon>
        <taxon>Dikarya</taxon>
        <taxon>Basidiomycota</taxon>
        <taxon>Agaricomycotina</taxon>
        <taxon>Agaricomycetes</taxon>
        <taxon>Agaricomycetidae</taxon>
        <taxon>Agaricales</taxon>
        <taxon>Marasmiineae</taxon>
        <taxon>Mycenaceae</taxon>
        <taxon>Mycena</taxon>
    </lineage>
</organism>
<feature type="region of interest" description="Disordered" evidence="1">
    <location>
        <begin position="95"/>
        <end position="117"/>
    </location>
</feature>
<comment type="caution">
    <text evidence="2">The sequence shown here is derived from an EMBL/GenBank/DDBJ whole genome shotgun (WGS) entry which is preliminary data.</text>
</comment>
<evidence type="ECO:0000313" key="3">
    <source>
        <dbReference type="Proteomes" id="UP001221757"/>
    </source>
</evidence>
<evidence type="ECO:0000256" key="1">
    <source>
        <dbReference type="SAM" id="MobiDB-lite"/>
    </source>
</evidence>
<dbReference type="AlphaFoldDB" id="A0AAD7C2D5"/>
<protein>
    <submittedName>
        <fullName evidence="2">Uncharacterized protein</fullName>
    </submittedName>
</protein>
<feature type="region of interest" description="Disordered" evidence="1">
    <location>
        <begin position="152"/>
        <end position="178"/>
    </location>
</feature>
<dbReference type="Proteomes" id="UP001221757">
    <property type="component" value="Unassembled WGS sequence"/>
</dbReference>
<name>A0AAD7C2D5_MYCRO</name>
<accession>A0AAD7C2D5</accession>
<gene>
    <name evidence="2" type="ORF">B0H17DRAFT_1107335</name>
</gene>
<evidence type="ECO:0000313" key="2">
    <source>
        <dbReference type="EMBL" id="KAJ7635900.1"/>
    </source>
</evidence>
<reference evidence="2" key="1">
    <citation type="submission" date="2023-03" db="EMBL/GenBank/DDBJ databases">
        <title>Massive genome expansion in bonnet fungi (Mycena s.s.) driven by repeated elements and novel gene families across ecological guilds.</title>
        <authorList>
            <consortium name="Lawrence Berkeley National Laboratory"/>
            <person name="Harder C.B."/>
            <person name="Miyauchi S."/>
            <person name="Viragh M."/>
            <person name="Kuo A."/>
            <person name="Thoen E."/>
            <person name="Andreopoulos B."/>
            <person name="Lu D."/>
            <person name="Skrede I."/>
            <person name="Drula E."/>
            <person name="Henrissat B."/>
            <person name="Morin E."/>
            <person name="Kohler A."/>
            <person name="Barry K."/>
            <person name="LaButti K."/>
            <person name="Morin E."/>
            <person name="Salamov A."/>
            <person name="Lipzen A."/>
            <person name="Mereny Z."/>
            <person name="Hegedus B."/>
            <person name="Baldrian P."/>
            <person name="Stursova M."/>
            <person name="Weitz H."/>
            <person name="Taylor A."/>
            <person name="Grigoriev I.V."/>
            <person name="Nagy L.G."/>
            <person name="Martin F."/>
            <person name="Kauserud H."/>
        </authorList>
    </citation>
    <scope>NUCLEOTIDE SEQUENCE</scope>
    <source>
        <strain evidence="2">CBHHK067</strain>
    </source>
</reference>